<dbReference type="Proteomes" id="UP000029640">
    <property type="component" value="Unassembled WGS sequence"/>
</dbReference>
<evidence type="ECO:0000313" key="3">
    <source>
        <dbReference type="EMBL" id="KGE03447.1"/>
    </source>
</evidence>
<sequence length="173" mass="18267">MQKAIVVSFIAEDRPGIVERLAAVVAEHGGNWEDARLSQLGGKFAGLALVNLPIAAEAALRDAIAGLAEEAIDCTVTDAGEMPAQQGELLTLALVGPDRPGIIHEVTRALRGAGLNLSRLESTVKSAPMSAEPLFHATLEARAPAATDRTTLEQELDRIAEAMGLEIDLLQRD</sequence>
<dbReference type="GO" id="GO:0006355">
    <property type="term" value="P:regulation of DNA-templated transcription"/>
    <property type="evidence" value="ECO:0007669"/>
    <property type="project" value="UniProtKB-UniRule"/>
</dbReference>
<dbReference type="InterPro" id="IPR050990">
    <property type="entry name" value="UPF0237/GcvR_regulator"/>
</dbReference>
<dbReference type="PIRSF" id="PIRSF028103">
    <property type="entry name" value="GcvR"/>
    <property type="match status" value="1"/>
</dbReference>
<evidence type="ECO:0000256" key="1">
    <source>
        <dbReference type="PIRNR" id="PIRNR028103"/>
    </source>
</evidence>
<dbReference type="PANTHER" id="PTHR34875:SF6">
    <property type="entry name" value="UPF0237 PROTEIN MJ1558"/>
    <property type="match status" value="1"/>
</dbReference>
<dbReference type="InterPro" id="IPR016867">
    <property type="entry name" value="GcvR"/>
</dbReference>
<dbReference type="PROSITE" id="PS51671">
    <property type="entry name" value="ACT"/>
    <property type="match status" value="2"/>
</dbReference>
<dbReference type="eggNOG" id="COG2716">
    <property type="taxonomic scope" value="Bacteria"/>
</dbReference>
<dbReference type="EMBL" id="AUVB01000054">
    <property type="protein sequence ID" value="KGE03447.1"/>
    <property type="molecule type" value="Genomic_DNA"/>
</dbReference>
<accession>A0A095VPP4</accession>
<dbReference type="RefSeq" id="WP_052094225.1">
    <property type="nucleotide sequence ID" value="NZ_KN234745.1"/>
</dbReference>
<dbReference type="Gene3D" id="3.30.70.260">
    <property type="match status" value="2"/>
</dbReference>
<feature type="domain" description="ACT" evidence="2">
    <location>
        <begin position="6"/>
        <end position="81"/>
    </location>
</feature>
<dbReference type="HOGENOM" id="CLU_095322_2_1_6"/>
<dbReference type="AlphaFoldDB" id="A0A095VPP4"/>
<evidence type="ECO:0000259" key="2">
    <source>
        <dbReference type="PROSITE" id="PS51671"/>
    </source>
</evidence>
<comment type="subcellular location">
    <subcellularLocation>
        <location evidence="1">Cytoplasm</location>
    </subcellularLocation>
</comment>
<dbReference type="STRING" id="1265313.HRUBRA_01826"/>
<reference evidence="3 4" key="1">
    <citation type="journal article" date="2014" name="Genome Announc.">
        <title>Genome Sequence of Gammaproteobacterial Pseudohaliea rubra Type Strain DSM 19751, Isolated from Coastal Seawater of the Mediterranean Sea.</title>
        <authorList>
            <person name="Spring S."/>
            <person name="Fiebig A."/>
            <person name="Riedel T."/>
            <person name="Goker M."/>
            <person name="Klenk H.P."/>
        </authorList>
    </citation>
    <scope>NUCLEOTIDE SEQUENCE [LARGE SCALE GENOMIC DNA]</scope>
    <source>
        <strain evidence="3 4">DSM 19751</strain>
    </source>
</reference>
<keyword evidence="1" id="KW-0804">Transcription</keyword>
<proteinExistence type="predicted"/>
<dbReference type="CDD" id="cd04869">
    <property type="entry name" value="ACT_GcvR_2"/>
    <property type="match status" value="1"/>
</dbReference>
<keyword evidence="4" id="KW-1185">Reference proteome</keyword>
<keyword evidence="1" id="KW-0678">Repressor</keyword>
<dbReference type="Pfam" id="PF13740">
    <property type="entry name" value="ACT_6"/>
    <property type="match status" value="1"/>
</dbReference>
<dbReference type="GO" id="GO:0005737">
    <property type="term" value="C:cytoplasm"/>
    <property type="evidence" value="ECO:0007669"/>
    <property type="project" value="UniProtKB-SubCell"/>
</dbReference>
<name>A0A095VPP4_9GAMM</name>
<feature type="domain" description="ACT" evidence="2">
    <location>
        <begin position="91"/>
        <end position="173"/>
    </location>
</feature>
<comment type="caution">
    <text evidence="3">The sequence shown here is derived from an EMBL/GenBank/DDBJ whole genome shotgun (WGS) entry which is preliminary data.</text>
</comment>
<evidence type="ECO:0000313" key="4">
    <source>
        <dbReference type="Proteomes" id="UP000029640"/>
    </source>
</evidence>
<organism evidence="3 4">
    <name type="scientific">Pseudohaliea rubra DSM 19751</name>
    <dbReference type="NCBI Taxonomy" id="1265313"/>
    <lineage>
        <taxon>Bacteria</taxon>
        <taxon>Pseudomonadati</taxon>
        <taxon>Pseudomonadota</taxon>
        <taxon>Gammaproteobacteria</taxon>
        <taxon>Cellvibrionales</taxon>
        <taxon>Halieaceae</taxon>
        <taxon>Pseudohaliea</taxon>
    </lineage>
</organism>
<keyword evidence="1" id="KW-0963">Cytoplasm</keyword>
<dbReference type="SUPFAM" id="SSF55021">
    <property type="entry name" value="ACT-like"/>
    <property type="match status" value="2"/>
</dbReference>
<dbReference type="InterPro" id="IPR002912">
    <property type="entry name" value="ACT_dom"/>
</dbReference>
<gene>
    <name evidence="3" type="ORF">HRUBRA_01826</name>
</gene>
<dbReference type="InterPro" id="IPR045865">
    <property type="entry name" value="ACT-like_dom_sf"/>
</dbReference>
<protein>
    <recommendedName>
        <fullName evidence="1">Glycine cleavage system transcriptional repressor</fullName>
    </recommendedName>
</protein>
<dbReference type="PANTHER" id="PTHR34875">
    <property type="entry name" value="UPF0237 PROTEIN MJ1558"/>
    <property type="match status" value="1"/>
</dbReference>